<evidence type="ECO:0000256" key="2">
    <source>
        <dbReference type="ARBA" id="ARBA00012864"/>
    </source>
</evidence>
<dbReference type="Gene3D" id="3.20.20.140">
    <property type="entry name" value="Metal-dependent hydrolases"/>
    <property type="match status" value="1"/>
</dbReference>
<feature type="domain" description="Amidohydrolase-related" evidence="8">
    <location>
        <begin position="74"/>
        <end position="412"/>
    </location>
</feature>
<protein>
    <recommendedName>
        <fullName evidence="2">imidazolonepropionase</fullName>
        <ecNumber evidence="2">3.5.2.7</ecNumber>
    </recommendedName>
</protein>
<dbReference type="GO" id="GO:0019556">
    <property type="term" value="P:L-histidine catabolic process to glutamate and formamide"/>
    <property type="evidence" value="ECO:0007669"/>
    <property type="project" value="InterPro"/>
</dbReference>
<keyword evidence="3" id="KW-0479">Metal-binding</keyword>
<evidence type="ECO:0000256" key="7">
    <source>
        <dbReference type="ARBA" id="ARBA00023004"/>
    </source>
</evidence>
<dbReference type="SUPFAM" id="SSF51556">
    <property type="entry name" value="Metallo-dependent hydrolases"/>
    <property type="match status" value="1"/>
</dbReference>
<keyword evidence="4 9" id="KW-0378">Hydrolase</keyword>
<proteinExistence type="inferred from homology"/>
<evidence type="ECO:0000256" key="5">
    <source>
        <dbReference type="ARBA" id="ARBA00022808"/>
    </source>
</evidence>
<dbReference type="AlphaFoldDB" id="A0A3B1CWL7"/>
<dbReference type="InterPro" id="IPR032466">
    <property type="entry name" value="Metal_Hydrolase"/>
</dbReference>
<evidence type="ECO:0000259" key="8">
    <source>
        <dbReference type="Pfam" id="PF01979"/>
    </source>
</evidence>
<organism evidence="9">
    <name type="scientific">hydrothermal vent metagenome</name>
    <dbReference type="NCBI Taxonomy" id="652676"/>
    <lineage>
        <taxon>unclassified sequences</taxon>
        <taxon>metagenomes</taxon>
        <taxon>ecological metagenomes</taxon>
    </lineage>
</organism>
<dbReference type="GO" id="GO:0005737">
    <property type="term" value="C:cytoplasm"/>
    <property type="evidence" value="ECO:0007669"/>
    <property type="project" value="InterPro"/>
</dbReference>
<dbReference type="HAMAP" id="MF_00372">
    <property type="entry name" value="HutI"/>
    <property type="match status" value="1"/>
</dbReference>
<dbReference type="FunFam" id="3.20.20.140:FF:000007">
    <property type="entry name" value="Imidazolonepropionase"/>
    <property type="match status" value="1"/>
</dbReference>
<evidence type="ECO:0000256" key="4">
    <source>
        <dbReference type="ARBA" id="ARBA00022801"/>
    </source>
</evidence>
<keyword evidence="6" id="KW-0862">Zinc</keyword>
<dbReference type="InterPro" id="IPR006680">
    <property type="entry name" value="Amidohydro-rel"/>
</dbReference>
<dbReference type="NCBIfam" id="TIGR01224">
    <property type="entry name" value="hutI"/>
    <property type="match status" value="1"/>
</dbReference>
<evidence type="ECO:0000256" key="6">
    <source>
        <dbReference type="ARBA" id="ARBA00022833"/>
    </source>
</evidence>
<keyword evidence="5" id="KW-0369">Histidine metabolism</keyword>
<accession>A0A3B1CWL7</accession>
<sequence>MTIHFDLAITHCGEVLTLSGASKHPKRGRTLSELSLIQKGVVGISKGKIAWIGTQKSYQQTCSAKKEINAGGAVVMPAFVDPHTHTVFSGSRESEWFQKLSGRPYLEILKTGGGILKTVQQTRAASPQKLFKGAQKVLNQMAAHGTTTLEIKSGYGLNLKEETKILNVIGRLKKESPLDIVPTYLGAHVFPKLGQSNRKAYLAEAIETLTQIKNKAVFCDVFCEENAFSLSETRQILEAAKKLGFQLKLHAGQFSDLGGVALAITLQATSVDHLDVIKKRDITKLAASNTIGILLPGVSHFLNANKHAPARALIDQGVAVALATDFNPGSSPCFSMQHIIHLAVLNLKMTPAEAISAATINAAHAIGLSEKTGSIEVGKQADLIILNIEHYEQLPYFFGVNHVRTVIKKGKVLL</sequence>
<dbReference type="Pfam" id="PF01979">
    <property type="entry name" value="Amidohydro_1"/>
    <property type="match status" value="1"/>
</dbReference>
<dbReference type="EC" id="3.5.2.7" evidence="2"/>
<keyword evidence="7" id="KW-0408">Iron</keyword>
<gene>
    <name evidence="9" type="ORF">MNBD_NITROSPIRAE01-569</name>
</gene>
<dbReference type="Gene3D" id="2.30.40.10">
    <property type="entry name" value="Urease, subunit C, domain 1"/>
    <property type="match status" value="1"/>
</dbReference>
<dbReference type="SUPFAM" id="SSF51338">
    <property type="entry name" value="Composite domain of metallo-dependent hydrolases"/>
    <property type="match status" value="1"/>
</dbReference>
<comment type="pathway">
    <text evidence="1">Amino-acid degradation.</text>
</comment>
<dbReference type="PANTHER" id="PTHR42752">
    <property type="entry name" value="IMIDAZOLONEPROPIONASE"/>
    <property type="match status" value="1"/>
</dbReference>
<dbReference type="InterPro" id="IPR011059">
    <property type="entry name" value="Metal-dep_hydrolase_composite"/>
</dbReference>
<dbReference type="CDD" id="cd01296">
    <property type="entry name" value="Imidazolone-5PH"/>
    <property type="match status" value="1"/>
</dbReference>
<dbReference type="PANTHER" id="PTHR42752:SF1">
    <property type="entry name" value="IMIDAZOLONEPROPIONASE-RELATED"/>
    <property type="match status" value="1"/>
</dbReference>
<evidence type="ECO:0000313" key="9">
    <source>
        <dbReference type="EMBL" id="VAX28378.1"/>
    </source>
</evidence>
<evidence type="ECO:0000256" key="3">
    <source>
        <dbReference type="ARBA" id="ARBA00022723"/>
    </source>
</evidence>
<dbReference type="GO" id="GO:0046872">
    <property type="term" value="F:metal ion binding"/>
    <property type="evidence" value="ECO:0007669"/>
    <property type="project" value="UniProtKB-KW"/>
</dbReference>
<reference evidence="9" key="1">
    <citation type="submission" date="2018-06" db="EMBL/GenBank/DDBJ databases">
        <authorList>
            <person name="Zhirakovskaya E."/>
        </authorList>
    </citation>
    <scope>NUCLEOTIDE SEQUENCE</scope>
</reference>
<evidence type="ECO:0000256" key="1">
    <source>
        <dbReference type="ARBA" id="ARBA00005023"/>
    </source>
</evidence>
<dbReference type="EMBL" id="UOGF01000038">
    <property type="protein sequence ID" value="VAX28378.1"/>
    <property type="molecule type" value="Genomic_DNA"/>
</dbReference>
<dbReference type="InterPro" id="IPR005920">
    <property type="entry name" value="HutI"/>
</dbReference>
<name>A0A3B1CWL7_9ZZZZ</name>
<dbReference type="GO" id="GO:0050480">
    <property type="term" value="F:imidazolonepropionase activity"/>
    <property type="evidence" value="ECO:0007669"/>
    <property type="project" value="UniProtKB-EC"/>
</dbReference>